<dbReference type="RefSeq" id="XP_001882623.1">
    <property type="nucleotide sequence ID" value="XM_001882588.1"/>
</dbReference>
<organism evidence="2">
    <name type="scientific">Laccaria bicolor (strain S238N-H82 / ATCC MYA-4686)</name>
    <name type="common">Bicoloured deceiver</name>
    <name type="synonym">Laccaria laccata var. bicolor</name>
    <dbReference type="NCBI Taxonomy" id="486041"/>
    <lineage>
        <taxon>Eukaryota</taxon>
        <taxon>Fungi</taxon>
        <taxon>Dikarya</taxon>
        <taxon>Basidiomycota</taxon>
        <taxon>Agaricomycotina</taxon>
        <taxon>Agaricomycetes</taxon>
        <taxon>Agaricomycetidae</taxon>
        <taxon>Agaricales</taxon>
        <taxon>Agaricineae</taxon>
        <taxon>Hydnangiaceae</taxon>
        <taxon>Laccaria</taxon>
    </lineage>
</organism>
<accession>B0DF26</accession>
<dbReference type="Gene3D" id="1.10.460.10">
    <property type="entry name" value="Topoisomerase I, domain 2"/>
    <property type="match status" value="1"/>
</dbReference>
<name>B0DF26_LACBS</name>
<dbReference type="STRING" id="486041.B0DF26"/>
<gene>
    <name evidence="1" type="ORF">LACBIDRAFT_299642</name>
</gene>
<protein>
    <submittedName>
        <fullName evidence="1">Predicted protein</fullName>
    </submittedName>
</protein>
<sequence length="86" mass="9895">MDLRAMINRSDTSCFPLHPLKDICGHAQYTQTIVSRDYVIEQTEGTIKHLVLSTLLGIGLIDGYDKSFRKPQLCREMEHRMVQVCK</sequence>
<dbReference type="EMBL" id="DS547107">
    <property type="protein sequence ID" value="EDR06776.1"/>
    <property type="molecule type" value="Genomic_DNA"/>
</dbReference>
<keyword evidence="2" id="KW-1185">Reference proteome</keyword>
<evidence type="ECO:0000313" key="2">
    <source>
        <dbReference type="Proteomes" id="UP000001194"/>
    </source>
</evidence>
<dbReference type="HOGENOM" id="CLU_2498245_0_0_1"/>
<dbReference type="AlphaFoldDB" id="B0DF26"/>
<dbReference type="InterPro" id="IPR013824">
    <property type="entry name" value="Topo_IA_cen_sub1"/>
</dbReference>
<dbReference type="InParanoid" id="B0DF26"/>
<dbReference type="Proteomes" id="UP000001194">
    <property type="component" value="Unassembled WGS sequence"/>
</dbReference>
<dbReference type="KEGG" id="lbc:LACBIDRAFT_299642"/>
<dbReference type="GeneID" id="6078168"/>
<evidence type="ECO:0000313" key="1">
    <source>
        <dbReference type="EMBL" id="EDR06776.1"/>
    </source>
</evidence>
<reference evidence="1 2" key="1">
    <citation type="journal article" date="2008" name="Nature">
        <title>The genome of Laccaria bicolor provides insights into mycorrhizal symbiosis.</title>
        <authorList>
            <person name="Martin F."/>
            <person name="Aerts A."/>
            <person name="Ahren D."/>
            <person name="Brun A."/>
            <person name="Danchin E.G.J."/>
            <person name="Duchaussoy F."/>
            <person name="Gibon J."/>
            <person name="Kohler A."/>
            <person name="Lindquist E."/>
            <person name="Pereda V."/>
            <person name="Salamov A."/>
            <person name="Shapiro H.J."/>
            <person name="Wuyts J."/>
            <person name="Blaudez D."/>
            <person name="Buee M."/>
            <person name="Brokstein P."/>
            <person name="Canbaeck B."/>
            <person name="Cohen D."/>
            <person name="Courty P.E."/>
            <person name="Coutinho P.M."/>
            <person name="Delaruelle C."/>
            <person name="Detter J.C."/>
            <person name="Deveau A."/>
            <person name="DiFazio S."/>
            <person name="Duplessis S."/>
            <person name="Fraissinet-Tachet L."/>
            <person name="Lucic E."/>
            <person name="Frey-Klett P."/>
            <person name="Fourrey C."/>
            <person name="Feussner I."/>
            <person name="Gay G."/>
            <person name="Grimwood J."/>
            <person name="Hoegger P.J."/>
            <person name="Jain P."/>
            <person name="Kilaru S."/>
            <person name="Labbe J."/>
            <person name="Lin Y.C."/>
            <person name="Legue V."/>
            <person name="Le Tacon F."/>
            <person name="Marmeisse R."/>
            <person name="Melayah D."/>
            <person name="Montanini B."/>
            <person name="Muratet M."/>
            <person name="Nehls U."/>
            <person name="Niculita-Hirzel H."/>
            <person name="Oudot-Le Secq M.P."/>
            <person name="Peter M."/>
            <person name="Quesneville H."/>
            <person name="Rajashekar B."/>
            <person name="Reich M."/>
            <person name="Rouhier N."/>
            <person name="Schmutz J."/>
            <person name="Yin T."/>
            <person name="Chalot M."/>
            <person name="Henrissat B."/>
            <person name="Kuees U."/>
            <person name="Lucas S."/>
            <person name="Van de Peer Y."/>
            <person name="Podila G.K."/>
            <person name="Polle A."/>
            <person name="Pukkila P.J."/>
            <person name="Richardson P.M."/>
            <person name="Rouze P."/>
            <person name="Sanders I.R."/>
            <person name="Stajich J.E."/>
            <person name="Tunlid A."/>
            <person name="Tuskan G."/>
            <person name="Grigoriev I.V."/>
        </authorList>
    </citation>
    <scope>NUCLEOTIDE SEQUENCE [LARGE SCALE GENOMIC DNA]</scope>
    <source>
        <strain evidence="2">S238N-H82 / ATCC MYA-4686</strain>
    </source>
</reference>
<proteinExistence type="predicted"/>